<evidence type="ECO:0000256" key="2">
    <source>
        <dbReference type="SAM" id="MobiDB-lite"/>
    </source>
</evidence>
<dbReference type="eggNOG" id="COG0860">
    <property type="taxonomic scope" value="Bacteria"/>
</dbReference>
<evidence type="ECO:0000259" key="3">
    <source>
        <dbReference type="SMART" id="SM00646"/>
    </source>
</evidence>
<organism evidence="4 5">
    <name type="scientific">Wenjunlia vitaminophila</name>
    <name type="common">Streptomyces vitaminophilus</name>
    <dbReference type="NCBI Taxonomy" id="76728"/>
    <lineage>
        <taxon>Bacteria</taxon>
        <taxon>Bacillati</taxon>
        <taxon>Actinomycetota</taxon>
        <taxon>Actinomycetes</taxon>
        <taxon>Kitasatosporales</taxon>
        <taxon>Streptomycetaceae</taxon>
        <taxon>Wenjunlia</taxon>
    </lineage>
</organism>
<evidence type="ECO:0000256" key="1">
    <source>
        <dbReference type="ARBA" id="ARBA00022801"/>
    </source>
</evidence>
<dbReference type="RefSeq" id="WP_040911896.1">
    <property type="nucleotide sequence ID" value="NZ_LLZU01000039.1"/>
</dbReference>
<dbReference type="GO" id="GO:0030288">
    <property type="term" value="C:outer membrane-bounded periplasmic space"/>
    <property type="evidence" value="ECO:0007669"/>
    <property type="project" value="TreeGrafter"/>
</dbReference>
<dbReference type="PANTHER" id="PTHR30404">
    <property type="entry name" value="N-ACETYLMURAMOYL-L-ALANINE AMIDASE"/>
    <property type="match status" value="1"/>
</dbReference>
<name>A0A0T6LKK9_WENVI</name>
<dbReference type="Pfam" id="PF01520">
    <property type="entry name" value="Amidase_3"/>
    <property type="match status" value="1"/>
</dbReference>
<feature type="compositionally biased region" description="Basic and acidic residues" evidence="2">
    <location>
        <begin position="56"/>
        <end position="72"/>
    </location>
</feature>
<dbReference type="OrthoDB" id="3268878at2"/>
<gene>
    <name evidence="4" type="ORF">AQ490_12055</name>
</gene>
<reference evidence="4 5" key="1">
    <citation type="submission" date="2015-10" db="EMBL/GenBank/DDBJ databases">
        <title>Draft genome sequence of pyrrolomycin-producing Streptomyces vitaminophilus.</title>
        <authorList>
            <person name="Graham D.E."/>
            <person name="Mahan K.M."/>
            <person name="Klingeman D.M."/>
            <person name="Hettich R.L."/>
            <person name="Parry R.J."/>
        </authorList>
    </citation>
    <scope>NUCLEOTIDE SEQUENCE [LARGE SCALE GENOMIC DNA]</scope>
    <source>
        <strain evidence="4 5">ATCC 31673</strain>
    </source>
</reference>
<proteinExistence type="predicted"/>
<feature type="region of interest" description="Disordered" evidence="2">
    <location>
        <begin position="37"/>
        <end position="95"/>
    </location>
</feature>
<dbReference type="EMBL" id="LLZU01000039">
    <property type="protein sequence ID" value="KRV46602.1"/>
    <property type="molecule type" value="Genomic_DNA"/>
</dbReference>
<keyword evidence="5" id="KW-1185">Reference proteome</keyword>
<dbReference type="Proteomes" id="UP000050867">
    <property type="component" value="Unassembled WGS sequence"/>
</dbReference>
<dbReference type="InterPro" id="IPR002508">
    <property type="entry name" value="MurNAc-LAA_cat"/>
</dbReference>
<dbReference type="STRING" id="76728.AQ490_12055"/>
<dbReference type="GO" id="GO:0008745">
    <property type="term" value="F:N-acetylmuramoyl-L-alanine amidase activity"/>
    <property type="evidence" value="ECO:0007669"/>
    <property type="project" value="InterPro"/>
</dbReference>
<sequence>MPSESRRGRTALIVTVAAVPFCFAGWLAWGAVDDDGEPAGRTRSAATPSGAGDATRSPREAGREGADPDSGRGDPSGSVSPRQSTNDAREADAGRPLAGKVVVLDPGHNVHNVDHPAEINRLVDIGTNRKECDTTGTATNRGYSEAEFTMDVARRVGALLDQRGAKVTYTHLGQRAWGPCVDERARIGNEAHADAAVSIHADGSTSPTARGFHVIVPAAVDAGGADTGAITGPSRRLGLELKEHYADATSLPPATYLGGGSGMTVRQDLGGLNLSKVPKVFIECGNMRNSADADLLASAAGRQRVARGIADGISGYLVG</sequence>
<dbReference type="CDD" id="cd02696">
    <property type="entry name" value="MurNAc-LAA"/>
    <property type="match status" value="1"/>
</dbReference>
<feature type="domain" description="MurNAc-LAA" evidence="3">
    <location>
        <begin position="185"/>
        <end position="314"/>
    </location>
</feature>
<dbReference type="SMART" id="SM00646">
    <property type="entry name" value="Ami_3"/>
    <property type="match status" value="1"/>
</dbReference>
<dbReference type="PANTHER" id="PTHR30404:SF0">
    <property type="entry name" value="N-ACETYLMURAMOYL-L-ALANINE AMIDASE AMIC"/>
    <property type="match status" value="1"/>
</dbReference>
<feature type="compositionally biased region" description="Polar residues" evidence="2">
    <location>
        <begin position="77"/>
        <end position="86"/>
    </location>
</feature>
<evidence type="ECO:0000313" key="4">
    <source>
        <dbReference type="EMBL" id="KRV46602.1"/>
    </source>
</evidence>
<protein>
    <submittedName>
        <fullName evidence="4">N-acetylmuramoyl-L-alanine amidase</fullName>
    </submittedName>
</protein>
<dbReference type="SUPFAM" id="SSF53187">
    <property type="entry name" value="Zn-dependent exopeptidases"/>
    <property type="match status" value="1"/>
</dbReference>
<dbReference type="GO" id="GO:0009253">
    <property type="term" value="P:peptidoglycan catabolic process"/>
    <property type="evidence" value="ECO:0007669"/>
    <property type="project" value="InterPro"/>
</dbReference>
<accession>A0A0T6LKK9</accession>
<keyword evidence="1" id="KW-0378">Hydrolase</keyword>
<evidence type="ECO:0000313" key="5">
    <source>
        <dbReference type="Proteomes" id="UP000050867"/>
    </source>
</evidence>
<dbReference type="Gene3D" id="3.40.630.40">
    <property type="entry name" value="Zn-dependent exopeptidases"/>
    <property type="match status" value="1"/>
</dbReference>
<dbReference type="AlphaFoldDB" id="A0A0T6LKK9"/>
<dbReference type="InterPro" id="IPR050695">
    <property type="entry name" value="N-acetylmuramoyl_amidase_3"/>
</dbReference>
<comment type="caution">
    <text evidence="4">The sequence shown here is derived from an EMBL/GenBank/DDBJ whole genome shotgun (WGS) entry which is preliminary data.</text>
</comment>